<name>A0A239PWY7_9PROT</name>
<dbReference type="RefSeq" id="WP_089412569.1">
    <property type="nucleotide sequence ID" value="NZ_FZQA01000004.1"/>
</dbReference>
<sequence length="128" mass="14149">MANDGAFQSYRDLLVWQAAMSLAEACYHRTKDFPREETFGLTAQIRRAAASIPANIAEGHGRENSGSFVQFLRVAQGSVKELETHLLLSGRIGLAEGSTMEPLLQQCEEIGKMLRSLIRSIQKKAQAQ</sequence>
<accession>A0A239PWY7</accession>
<proteinExistence type="predicted"/>
<gene>
    <name evidence="1" type="ORF">SAMN06297382_2107</name>
</gene>
<evidence type="ECO:0000313" key="2">
    <source>
        <dbReference type="Proteomes" id="UP000198346"/>
    </source>
</evidence>
<dbReference type="AlphaFoldDB" id="A0A239PWY7"/>
<dbReference type="EMBL" id="FZQA01000004">
    <property type="protein sequence ID" value="SNT74197.1"/>
    <property type="molecule type" value="Genomic_DNA"/>
</dbReference>
<evidence type="ECO:0000313" key="1">
    <source>
        <dbReference type="EMBL" id="SNT74197.1"/>
    </source>
</evidence>
<dbReference type="PANTHER" id="PTHR38471:SF2">
    <property type="entry name" value="FOUR HELIX BUNDLE PROTEIN"/>
    <property type="match status" value="1"/>
</dbReference>
<reference evidence="1 2" key="1">
    <citation type="submission" date="2017-07" db="EMBL/GenBank/DDBJ databases">
        <authorList>
            <person name="Sun Z.S."/>
            <person name="Albrecht U."/>
            <person name="Echele G."/>
            <person name="Lee C.C."/>
        </authorList>
    </citation>
    <scope>NUCLEOTIDE SEQUENCE [LARGE SCALE GENOMIC DNA]</scope>
    <source>
        <strain evidence="1 2">CGMCC 1.12710</strain>
    </source>
</reference>
<organism evidence="1 2">
    <name type="scientific">Amphiplicatus metriothermophilus</name>
    <dbReference type="NCBI Taxonomy" id="1519374"/>
    <lineage>
        <taxon>Bacteria</taxon>
        <taxon>Pseudomonadati</taxon>
        <taxon>Pseudomonadota</taxon>
        <taxon>Alphaproteobacteria</taxon>
        <taxon>Parvularculales</taxon>
        <taxon>Parvularculaceae</taxon>
        <taxon>Amphiplicatus</taxon>
    </lineage>
</organism>
<dbReference type="CDD" id="cd16377">
    <property type="entry name" value="23S_rRNA_IVP_like"/>
    <property type="match status" value="1"/>
</dbReference>
<dbReference type="InterPro" id="IPR012657">
    <property type="entry name" value="23S_rRNA-intervening_sequence"/>
</dbReference>
<dbReference type="Gene3D" id="1.20.1440.60">
    <property type="entry name" value="23S rRNA-intervening sequence"/>
    <property type="match status" value="1"/>
</dbReference>
<dbReference type="Proteomes" id="UP000198346">
    <property type="component" value="Unassembled WGS sequence"/>
</dbReference>
<dbReference type="NCBIfam" id="NF008911">
    <property type="entry name" value="PRK12275.1-2"/>
    <property type="match status" value="1"/>
</dbReference>
<keyword evidence="2" id="KW-1185">Reference proteome</keyword>
<protein>
    <submittedName>
        <fullName evidence="1">Four helix bundle protein</fullName>
    </submittedName>
</protein>
<dbReference type="SUPFAM" id="SSF158446">
    <property type="entry name" value="IVS-encoded protein-like"/>
    <property type="match status" value="1"/>
</dbReference>
<dbReference type="InterPro" id="IPR036583">
    <property type="entry name" value="23S_rRNA_IVS_sf"/>
</dbReference>
<dbReference type="Pfam" id="PF05635">
    <property type="entry name" value="23S_rRNA_IVP"/>
    <property type="match status" value="1"/>
</dbReference>
<dbReference type="PANTHER" id="PTHR38471">
    <property type="entry name" value="FOUR HELIX BUNDLE PROTEIN"/>
    <property type="match status" value="1"/>
</dbReference>
<dbReference type="NCBIfam" id="TIGR02436">
    <property type="entry name" value="four helix bundle protein"/>
    <property type="match status" value="1"/>
</dbReference>
<dbReference type="OrthoDB" id="160990at2"/>